<organism evidence="1 2">
    <name type="scientific">Capsella rubella</name>
    <dbReference type="NCBI Taxonomy" id="81985"/>
    <lineage>
        <taxon>Eukaryota</taxon>
        <taxon>Viridiplantae</taxon>
        <taxon>Streptophyta</taxon>
        <taxon>Embryophyta</taxon>
        <taxon>Tracheophyta</taxon>
        <taxon>Spermatophyta</taxon>
        <taxon>Magnoliopsida</taxon>
        <taxon>eudicotyledons</taxon>
        <taxon>Gunneridae</taxon>
        <taxon>Pentapetalae</taxon>
        <taxon>rosids</taxon>
        <taxon>malvids</taxon>
        <taxon>Brassicales</taxon>
        <taxon>Brassicaceae</taxon>
        <taxon>Camelineae</taxon>
        <taxon>Capsella</taxon>
    </lineage>
</organism>
<dbReference type="AlphaFoldDB" id="R0GGA6"/>
<reference evidence="2" key="1">
    <citation type="journal article" date="2013" name="Nat. Genet.">
        <title>The Capsella rubella genome and the genomic consequences of rapid mating system evolution.</title>
        <authorList>
            <person name="Slotte T."/>
            <person name="Hazzouri K.M."/>
            <person name="Agren J.A."/>
            <person name="Koenig D."/>
            <person name="Maumus F."/>
            <person name="Guo Y.L."/>
            <person name="Steige K."/>
            <person name="Platts A.E."/>
            <person name="Escobar J.S."/>
            <person name="Newman L.K."/>
            <person name="Wang W."/>
            <person name="Mandakova T."/>
            <person name="Vello E."/>
            <person name="Smith L.M."/>
            <person name="Henz S.R."/>
            <person name="Steffen J."/>
            <person name="Takuno S."/>
            <person name="Brandvain Y."/>
            <person name="Coop G."/>
            <person name="Andolfatto P."/>
            <person name="Hu T.T."/>
            <person name="Blanchette M."/>
            <person name="Clark R.M."/>
            <person name="Quesneville H."/>
            <person name="Nordborg M."/>
            <person name="Gaut B.S."/>
            <person name="Lysak M.A."/>
            <person name="Jenkins J."/>
            <person name="Grimwood J."/>
            <person name="Chapman J."/>
            <person name="Prochnik S."/>
            <person name="Shu S."/>
            <person name="Rokhsar D."/>
            <person name="Schmutz J."/>
            <person name="Weigel D."/>
            <person name="Wright S.I."/>
        </authorList>
    </citation>
    <scope>NUCLEOTIDE SEQUENCE [LARGE SCALE GENOMIC DNA]</scope>
    <source>
        <strain evidence="2">cv. Monte Gargano</strain>
    </source>
</reference>
<evidence type="ECO:0000313" key="2">
    <source>
        <dbReference type="Proteomes" id="UP000029121"/>
    </source>
</evidence>
<gene>
    <name evidence="1" type="ORF">CARUB_v10007168mg</name>
</gene>
<dbReference type="Proteomes" id="UP000029121">
    <property type="component" value="Unassembled WGS sequence"/>
</dbReference>
<dbReference type="Gene3D" id="1.20.120.1080">
    <property type="match status" value="1"/>
</dbReference>
<keyword evidence="2" id="KW-1185">Reference proteome</keyword>
<protein>
    <submittedName>
        <fullName evidence="1">Uncharacterized protein</fullName>
    </submittedName>
</protein>
<sequence length="68" mass="7738">MSEFPLDPKMSKMLIVNLKFNCSSEIVSDTREAQKAADEAEAKFGHIDGDHLTLQNFIRIVTNIRGEW</sequence>
<dbReference type="EMBL" id="KB870811">
    <property type="protein sequence ID" value="EOA15799.1"/>
    <property type="molecule type" value="Genomic_DNA"/>
</dbReference>
<accession>R0GGA6</accession>
<dbReference type="STRING" id="81985.R0GGA6"/>
<proteinExistence type="predicted"/>
<name>R0GGA6_9BRAS</name>
<dbReference type="eggNOG" id="KOG0925">
    <property type="taxonomic scope" value="Eukaryota"/>
</dbReference>
<evidence type="ECO:0000313" key="1">
    <source>
        <dbReference type="EMBL" id="EOA15799.1"/>
    </source>
</evidence>